<dbReference type="EMBL" id="KN847041">
    <property type="protein sequence ID" value="KIW32908.1"/>
    <property type="molecule type" value="Genomic_DNA"/>
</dbReference>
<dbReference type="VEuPathDB" id="FungiDB:PV07_04421"/>
<sequence length="321" mass="35194">MADLPPLSTQNTRGSVSSVPMHEVDPSPVDDDGPEGPEYGTNPADIDASKLPASSHTTTNWLGLTPARTLHILSAVQKYSVVPFSAYLTMHYTNTALVPLFTRSAREADKYLLLTRPYYQSFPLEPLLIFVPVVTHVASGIALRLYRRRITARRHGAETLSQRRKMRSKIPWPKFSWTSAAGYALYPMFVAHVLSMRIIPKKIDGSSASVGLRYFAHGIAQDPYVGMAGYTLFVCVASYHVVSGAAKFLRLSAEYIIGGGDEGQRRRKWRGRIVNGVAAALASAWIAGGLGVVGTSGRGTGWEASHWDKIYRAMPVIGRLF</sequence>
<name>A0A0D2CNV0_9EURO</name>
<feature type="transmembrane region" description="Helical" evidence="2">
    <location>
        <begin position="127"/>
        <end position="146"/>
    </location>
</feature>
<proteinExistence type="predicted"/>
<keyword evidence="2" id="KW-0812">Transmembrane</keyword>
<dbReference type="GO" id="GO:0005741">
    <property type="term" value="C:mitochondrial outer membrane"/>
    <property type="evidence" value="ECO:0007669"/>
    <property type="project" value="TreeGrafter"/>
</dbReference>
<dbReference type="AlphaFoldDB" id="A0A0D2CNV0"/>
<dbReference type="Pfam" id="PF07950">
    <property type="entry name" value="MCP1_TM"/>
    <property type="match status" value="1"/>
</dbReference>
<evidence type="ECO:0000259" key="3">
    <source>
        <dbReference type="Pfam" id="PF07950"/>
    </source>
</evidence>
<evidence type="ECO:0000313" key="4">
    <source>
        <dbReference type="EMBL" id="KIW32908.1"/>
    </source>
</evidence>
<feature type="domain" description="Mitochondrial adapter protein MCP1 transmembrane" evidence="3">
    <location>
        <begin position="187"/>
        <end position="297"/>
    </location>
</feature>
<dbReference type="GO" id="GO:0055088">
    <property type="term" value="P:lipid homeostasis"/>
    <property type="evidence" value="ECO:0007669"/>
    <property type="project" value="InterPro"/>
</dbReference>
<protein>
    <recommendedName>
        <fullName evidence="3">Mitochondrial adapter protein MCP1 transmembrane domain-containing protein</fullName>
    </recommendedName>
</protein>
<feature type="compositionally biased region" description="Polar residues" evidence="1">
    <location>
        <begin position="7"/>
        <end position="18"/>
    </location>
</feature>
<dbReference type="Gene3D" id="1.20.1300.10">
    <property type="entry name" value="Fumarate reductase/succinate dehydrogenase, transmembrane subunit"/>
    <property type="match status" value="1"/>
</dbReference>
<dbReference type="GO" id="GO:0007005">
    <property type="term" value="P:mitochondrion organization"/>
    <property type="evidence" value="ECO:0007669"/>
    <property type="project" value="TreeGrafter"/>
</dbReference>
<gene>
    <name evidence="4" type="ORF">PV07_04421</name>
</gene>
<keyword evidence="2" id="KW-0472">Membrane</keyword>
<dbReference type="InterPro" id="IPR034804">
    <property type="entry name" value="SQR/QFR_C/D"/>
</dbReference>
<dbReference type="STRING" id="569365.A0A0D2CNV0"/>
<accession>A0A0D2CNV0</accession>
<feature type="transmembrane region" description="Helical" evidence="2">
    <location>
        <begin position="224"/>
        <end position="242"/>
    </location>
</feature>
<dbReference type="PANTHER" id="PTHR38409:SF1">
    <property type="entry name" value="MITOCHONDRIAL ADAPTER PROTEIN MCP1"/>
    <property type="match status" value="1"/>
</dbReference>
<reference evidence="4 5" key="1">
    <citation type="submission" date="2015-01" db="EMBL/GenBank/DDBJ databases">
        <title>The Genome Sequence of Cladophialophora immunda CBS83496.</title>
        <authorList>
            <consortium name="The Broad Institute Genomics Platform"/>
            <person name="Cuomo C."/>
            <person name="de Hoog S."/>
            <person name="Gorbushina A."/>
            <person name="Stielow B."/>
            <person name="Teixiera M."/>
            <person name="Abouelleil A."/>
            <person name="Chapman S.B."/>
            <person name="Priest M."/>
            <person name="Young S.K."/>
            <person name="Wortman J."/>
            <person name="Nusbaum C."/>
            <person name="Birren B."/>
        </authorList>
    </citation>
    <scope>NUCLEOTIDE SEQUENCE [LARGE SCALE GENOMIC DNA]</scope>
    <source>
        <strain evidence="4 5">CBS 83496</strain>
    </source>
</reference>
<evidence type="ECO:0000313" key="5">
    <source>
        <dbReference type="Proteomes" id="UP000054466"/>
    </source>
</evidence>
<feature type="transmembrane region" description="Helical" evidence="2">
    <location>
        <begin position="175"/>
        <end position="199"/>
    </location>
</feature>
<organism evidence="4 5">
    <name type="scientific">Cladophialophora immunda</name>
    <dbReference type="NCBI Taxonomy" id="569365"/>
    <lineage>
        <taxon>Eukaryota</taxon>
        <taxon>Fungi</taxon>
        <taxon>Dikarya</taxon>
        <taxon>Ascomycota</taxon>
        <taxon>Pezizomycotina</taxon>
        <taxon>Eurotiomycetes</taxon>
        <taxon>Chaetothyriomycetidae</taxon>
        <taxon>Chaetothyriales</taxon>
        <taxon>Herpotrichiellaceae</taxon>
        <taxon>Cladophialophora</taxon>
    </lineage>
</organism>
<keyword evidence="2" id="KW-1133">Transmembrane helix</keyword>
<dbReference type="PANTHER" id="PTHR38409">
    <property type="entry name" value="MDM10-COMPLEMENTING PROTEIN 1"/>
    <property type="match status" value="1"/>
</dbReference>
<dbReference type="SUPFAM" id="SSF81343">
    <property type="entry name" value="Fumarate reductase respiratory complex transmembrane subunits"/>
    <property type="match status" value="1"/>
</dbReference>
<dbReference type="OrthoDB" id="10259513at2759"/>
<dbReference type="InterPro" id="IPR012472">
    <property type="entry name" value="MCP1_TM"/>
</dbReference>
<keyword evidence="5" id="KW-1185">Reference proteome</keyword>
<dbReference type="HOGENOM" id="CLU_060790_0_0_1"/>
<dbReference type="InterPro" id="IPR039960">
    <property type="entry name" value="MCP1"/>
</dbReference>
<evidence type="ECO:0000256" key="1">
    <source>
        <dbReference type="SAM" id="MobiDB-lite"/>
    </source>
</evidence>
<feature type="transmembrane region" description="Helical" evidence="2">
    <location>
        <begin position="273"/>
        <end position="293"/>
    </location>
</feature>
<evidence type="ECO:0000256" key="2">
    <source>
        <dbReference type="SAM" id="Phobius"/>
    </source>
</evidence>
<dbReference type="RefSeq" id="XP_016253124.1">
    <property type="nucleotide sequence ID" value="XM_016391222.1"/>
</dbReference>
<dbReference type="GeneID" id="27343615"/>
<feature type="region of interest" description="Disordered" evidence="1">
    <location>
        <begin position="1"/>
        <end position="52"/>
    </location>
</feature>
<dbReference type="Proteomes" id="UP000054466">
    <property type="component" value="Unassembled WGS sequence"/>
</dbReference>